<accession>A0A1H4D8L0</accession>
<dbReference type="Proteomes" id="UP000198850">
    <property type="component" value="Unassembled WGS sequence"/>
</dbReference>
<dbReference type="AlphaFoldDB" id="A0A1H4D8L0"/>
<sequence length="30" mass="3678">MYDYNKLPRFYTFHIFSQSNKPKDPISVKL</sequence>
<keyword evidence="2" id="KW-1185">Reference proteome</keyword>
<reference evidence="1 2" key="1">
    <citation type="submission" date="2016-10" db="EMBL/GenBank/DDBJ databases">
        <authorList>
            <person name="de Groot N.N."/>
        </authorList>
    </citation>
    <scope>NUCLEOTIDE SEQUENCE [LARGE SCALE GENOMIC DNA]</scope>
    <source>
        <strain evidence="1 2">DSM 19033</strain>
    </source>
</reference>
<name>A0A1H4D8L0_9SPHI</name>
<dbReference type="EMBL" id="FNRA01000004">
    <property type="protein sequence ID" value="SEA68908.1"/>
    <property type="molecule type" value="Genomic_DNA"/>
</dbReference>
<organism evidence="1 2">
    <name type="scientific">Pedobacter hartonius</name>
    <dbReference type="NCBI Taxonomy" id="425514"/>
    <lineage>
        <taxon>Bacteria</taxon>
        <taxon>Pseudomonadati</taxon>
        <taxon>Bacteroidota</taxon>
        <taxon>Sphingobacteriia</taxon>
        <taxon>Sphingobacteriales</taxon>
        <taxon>Sphingobacteriaceae</taxon>
        <taxon>Pedobacter</taxon>
    </lineage>
</organism>
<gene>
    <name evidence="1" type="ORF">SAMN05443550_104366</name>
</gene>
<evidence type="ECO:0000313" key="2">
    <source>
        <dbReference type="Proteomes" id="UP000198850"/>
    </source>
</evidence>
<dbReference type="STRING" id="425514.SAMN05443550_104366"/>
<protein>
    <submittedName>
        <fullName evidence="1">Uncharacterized protein</fullName>
    </submittedName>
</protein>
<proteinExistence type="predicted"/>
<evidence type="ECO:0000313" key="1">
    <source>
        <dbReference type="EMBL" id="SEA68908.1"/>
    </source>
</evidence>